<protein>
    <submittedName>
        <fullName evidence="10">Putative nuclease HARBI1</fullName>
    </submittedName>
</protein>
<evidence type="ECO:0000256" key="1">
    <source>
        <dbReference type="ARBA" id="ARBA00001968"/>
    </source>
</evidence>
<name>A0A0A9Z5Y3_LYGHE</name>
<evidence type="ECO:0000256" key="3">
    <source>
        <dbReference type="ARBA" id="ARBA00006958"/>
    </source>
</evidence>
<comment type="similarity">
    <text evidence="3">Belongs to the HARBI1 family.</text>
</comment>
<evidence type="ECO:0000259" key="8">
    <source>
        <dbReference type="Pfam" id="PF13359"/>
    </source>
</evidence>
<dbReference type="GO" id="GO:0016787">
    <property type="term" value="F:hydrolase activity"/>
    <property type="evidence" value="ECO:0007669"/>
    <property type="project" value="UniProtKB-KW"/>
</dbReference>
<dbReference type="AlphaFoldDB" id="A0A0A9Z5Y3"/>
<dbReference type="Pfam" id="PF13359">
    <property type="entry name" value="DDE_Tnp_4"/>
    <property type="match status" value="1"/>
</dbReference>
<evidence type="ECO:0000256" key="5">
    <source>
        <dbReference type="ARBA" id="ARBA00022723"/>
    </source>
</evidence>
<dbReference type="GO" id="GO:0046872">
    <property type="term" value="F:metal ion binding"/>
    <property type="evidence" value="ECO:0007669"/>
    <property type="project" value="UniProtKB-KW"/>
</dbReference>
<dbReference type="InterPro" id="IPR045249">
    <property type="entry name" value="HARBI1-like"/>
</dbReference>
<dbReference type="PANTHER" id="PTHR22930">
    <property type="match status" value="1"/>
</dbReference>
<keyword evidence="4" id="KW-0540">Nuclease</keyword>
<reference evidence="10" key="1">
    <citation type="journal article" date="2014" name="PLoS ONE">
        <title>Transcriptome-Based Identification of ABC Transporters in the Western Tarnished Plant Bug Lygus hesperus.</title>
        <authorList>
            <person name="Hull J.J."/>
            <person name="Chaney K."/>
            <person name="Geib S.M."/>
            <person name="Fabrick J.A."/>
            <person name="Brent C.S."/>
            <person name="Walsh D."/>
            <person name="Lavine L.C."/>
        </authorList>
    </citation>
    <scope>NUCLEOTIDE SEQUENCE</scope>
</reference>
<comment type="cofactor">
    <cofactor evidence="1">
        <name>a divalent metal cation</name>
        <dbReference type="ChEBI" id="CHEBI:60240"/>
    </cofactor>
</comment>
<evidence type="ECO:0000256" key="7">
    <source>
        <dbReference type="ARBA" id="ARBA00023242"/>
    </source>
</evidence>
<dbReference type="GO" id="GO:0005634">
    <property type="term" value="C:nucleus"/>
    <property type="evidence" value="ECO:0007669"/>
    <property type="project" value="UniProtKB-SubCell"/>
</dbReference>
<evidence type="ECO:0000256" key="4">
    <source>
        <dbReference type="ARBA" id="ARBA00022722"/>
    </source>
</evidence>
<dbReference type="EMBL" id="GBHO01003710">
    <property type="protein sequence ID" value="JAG39894.1"/>
    <property type="molecule type" value="Transcribed_RNA"/>
</dbReference>
<dbReference type="PANTHER" id="PTHR22930:SF85">
    <property type="entry name" value="GH03217P-RELATED"/>
    <property type="match status" value="1"/>
</dbReference>
<evidence type="ECO:0000256" key="6">
    <source>
        <dbReference type="ARBA" id="ARBA00022801"/>
    </source>
</evidence>
<keyword evidence="7" id="KW-0539">Nucleus</keyword>
<proteinExistence type="inferred from homology"/>
<reference evidence="10" key="2">
    <citation type="submission" date="2014-07" db="EMBL/GenBank/DDBJ databases">
        <authorList>
            <person name="Hull J."/>
        </authorList>
    </citation>
    <scope>NUCLEOTIDE SEQUENCE</scope>
</reference>
<accession>A0A0A9Z5Y3</accession>
<evidence type="ECO:0000313" key="9">
    <source>
        <dbReference type="EMBL" id="JAG21651.1"/>
    </source>
</evidence>
<dbReference type="EMBL" id="GBHO01021953">
    <property type="protein sequence ID" value="JAG21651.1"/>
    <property type="molecule type" value="Transcribed_RNA"/>
</dbReference>
<organism evidence="10">
    <name type="scientific">Lygus hesperus</name>
    <name type="common">Western plant bug</name>
    <dbReference type="NCBI Taxonomy" id="30085"/>
    <lineage>
        <taxon>Eukaryota</taxon>
        <taxon>Metazoa</taxon>
        <taxon>Ecdysozoa</taxon>
        <taxon>Arthropoda</taxon>
        <taxon>Hexapoda</taxon>
        <taxon>Insecta</taxon>
        <taxon>Pterygota</taxon>
        <taxon>Neoptera</taxon>
        <taxon>Paraneoptera</taxon>
        <taxon>Hemiptera</taxon>
        <taxon>Heteroptera</taxon>
        <taxon>Panheteroptera</taxon>
        <taxon>Cimicomorpha</taxon>
        <taxon>Miridae</taxon>
        <taxon>Mirini</taxon>
        <taxon>Lygus</taxon>
    </lineage>
</organism>
<sequence length="401" mass="46343">MPRRSHKDKCLELIASQALIRYLLAENSDEEDDVLEESLEELNVAAHYRYGVDFIHGSVEKSRSWWELLPNIDEGRFREMMRMDWHQFQIVMNEIKDDPVFKSKQQFPVEIQLMVVLYRLGSYGEGASVAKIATLFGIGDEGTVEILTRRVFVAILRKKNKYLKWPDANERMEIVADTHSELPYCVGYVDGTEIPLAEKPCVSADDYYSRKQQFSIKAQVVCDHKYIVRTLTVGYPGSVRDARIFAQSSIGRRTSDFLTNLQWIAGDSAYKLTTSLITPFKKPPRGSLTDDQKAFNKIFSRYRVRVEHCIGQIKERFNSLKQLKVRIRDRESAVFCCQWFTVCVLLHNMIKMTCDEDPFEADIDNGQEADCLQNDDPDEGYLQVDTVGEEKRKAIFEIILN</sequence>
<gene>
    <name evidence="10" type="primary">Harbi1_7</name>
    <name evidence="9" type="synonym">Harbi1_8</name>
    <name evidence="10" type="ORF">CM83_44226</name>
    <name evidence="9" type="ORF">CM83_44227</name>
</gene>
<keyword evidence="5" id="KW-0479">Metal-binding</keyword>
<evidence type="ECO:0000256" key="2">
    <source>
        <dbReference type="ARBA" id="ARBA00004123"/>
    </source>
</evidence>
<comment type="subcellular location">
    <subcellularLocation>
        <location evidence="2">Nucleus</location>
    </subcellularLocation>
</comment>
<dbReference type="GO" id="GO:0004518">
    <property type="term" value="F:nuclease activity"/>
    <property type="evidence" value="ECO:0007669"/>
    <property type="project" value="UniProtKB-KW"/>
</dbReference>
<keyword evidence="6" id="KW-0378">Hydrolase</keyword>
<feature type="domain" description="DDE Tnp4" evidence="8">
    <location>
        <begin position="189"/>
        <end position="348"/>
    </location>
</feature>
<evidence type="ECO:0000313" key="10">
    <source>
        <dbReference type="EMBL" id="JAG39894.1"/>
    </source>
</evidence>
<dbReference type="InterPro" id="IPR027806">
    <property type="entry name" value="HARBI1_dom"/>
</dbReference>